<proteinExistence type="predicted"/>
<accession>A0A345ZVL4</accession>
<evidence type="ECO:0000313" key="3">
    <source>
        <dbReference type="Proteomes" id="UP000254889"/>
    </source>
</evidence>
<dbReference type="RefSeq" id="WP_115691115.1">
    <property type="nucleotide sequence ID" value="NZ_CP031417.1"/>
</dbReference>
<dbReference type="Proteomes" id="UP000254889">
    <property type="component" value="Chromosome"/>
</dbReference>
<protein>
    <recommendedName>
        <fullName evidence="1">DUF6894 domain-containing protein</fullName>
    </recommendedName>
</protein>
<reference evidence="2 3" key="1">
    <citation type="submission" date="2018-07" db="EMBL/GenBank/DDBJ databases">
        <authorList>
            <person name="Quirk P.G."/>
            <person name="Krulwich T.A."/>
        </authorList>
    </citation>
    <scope>NUCLEOTIDE SEQUENCE [LARGE SCALE GENOMIC DNA]</scope>
    <source>
        <strain evidence="2 3">CC-BB4</strain>
    </source>
</reference>
<sequence length="134" mass="15222">MPRYFFNLRTGRSLLRDFDGNEFDNEAAARTHAETIVRELMRNNEAASRVWRLEVCNSDRSPCFEILFATLDDTIKHLPSNLRESVTIVSTRIGSLSDAIEDVRMSIRELRATLAQTNRAPYLAAVHGRRIGGV</sequence>
<dbReference type="InterPro" id="IPR054189">
    <property type="entry name" value="DUF6894"/>
</dbReference>
<keyword evidence="3" id="KW-1185">Reference proteome</keyword>
<dbReference type="Pfam" id="PF21834">
    <property type="entry name" value="DUF6894"/>
    <property type="match status" value="1"/>
</dbReference>
<dbReference type="AlphaFoldDB" id="A0A345ZVL4"/>
<feature type="domain" description="DUF6894" evidence="1">
    <location>
        <begin position="3"/>
        <end position="68"/>
    </location>
</feature>
<name>A0A345ZVL4_9HYPH</name>
<evidence type="ECO:0000313" key="2">
    <source>
        <dbReference type="EMBL" id="AXK80961.1"/>
    </source>
</evidence>
<gene>
    <name evidence="2" type="ORF">DW352_10820</name>
</gene>
<dbReference type="KEGG" id="ptaw:DW352_10820"/>
<evidence type="ECO:0000259" key="1">
    <source>
        <dbReference type="Pfam" id="PF21834"/>
    </source>
</evidence>
<dbReference type="OrthoDB" id="7575967at2"/>
<organism evidence="2 3">
    <name type="scientific">Pseudolabrys taiwanensis</name>
    <dbReference type="NCBI Taxonomy" id="331696"/>
    <lineage>
        <taxon>Bacteria</taxon>
        <taxon>Pseudomonadati</taxon>
        <taxon>Pseudomonadota</taxon>
        <taxon>Alphaproteobacteria</taxon>
        <taxon>Hyphomicrobiales</taxon>
        <taxon>Xanthobacteraceae</taxon>
        <taxon>Pseudolabrys</taxon>
    </lineage>
</organism>
<dbReference type="EMBL" id="CP031417">
    <property type="protein sequence ID" value="AXK80961.1"/>
    <property type="molecule type" value="Genomic_DNA"/>
</dbReference>